<evidence type="ECO:0000313" key="1">
    <source>
        <dbReference type="EMBL" id="SER03978.1"/>
    </source>
</evidence>
<dbReference type="EMBL" id="FOEQ01000005">
    <property type="protein sequence ID" value="SER03978.1"/>
    <property type="molecule type" value="Genomic_DNA"/>
</dbReference>
<evidence type="ECO:0000313" key="2">
    <source>
        <dbReference type="Proteomes" id="UP000199221"/>
    </source>
</evidence>
<proteinExistence type="predicted"/>
<dbReference type="Proteomes" id="UP000199221">
    <property type="component" value="Unassembled WGS sequence"/>
</dbReference>
<sequence>MPDAISMGGVHQLYSSPVNERSDCAQVRTSESAQRLAHQEAPLAHGILMRLFIAVAEFLGFRTGVAKDANQATTSTPDMMGSLNEGMANGLPEVTRSQARGITAKLEEVSLEQFMANYGQQLEGSNIMRSTCCLFSNITSLGNLVPELQVDTCINKLKFAQEFSFIESNTQDNKDLMQSNRQAAGKVLEAVGFLAARFAEFPDPDQVGAAAVVAFVKDVETQFIERFAQQPTLPAASNNEEANGAARVTEPALAASGLDDAFQAQAIERVAPTEIPTDGAIDAAKVLKEVTFGLGADGKLPKLDDFHAVMRSLQDPVGPLSRLFGHFESLVGQGSASEQKIAAMVLEHTALGQTHTFGELFGHLKQEPVPLAGFRAMAMTDTLERRCTSAVRQLEALPVARGA</sequence>
<dbReference type="AlphaFoldDB" id="A0A1H9KY29"/>
<name>A0A1H9KY29_9PSED</name>
<accession>A0A1H9KY29</accession>
<protein>
    <submittedName>
        <fullName evidence="1">Uncharacterized protein</fullName>
    </submittedName>
</protein>
<gene>
    <name evidence="1" type="ORF">SAMN05216230_105134</name>
</gene>
<reference evidence="1 2" key="1">
    <citation type="submission" date="2016-10" db="EMBL/GenBank/DDBJ databases">
        <authorList>
            <person name="de Groot N.N."/>
        </authorList>
    </citation>
    <scope>NUCLEOTIDE SEQUENCE [LARGE SCALE GENOMIC DNA]</scope>
    <source>
        <strain evidence="1 2">LMG 27941</strain>
    </source>
</reference>
<organism evidence="1 2">
    <name type="scientific">Pseudomonas soli</name>
    <dbReference type="NCBI Taxonomy" id="1306993"/>
    <lineage>
        <taxon>Bacteria</taxon>
        <taxon>Pseudomonadati</taxon>
        <taxon>Pseudomonadota</taxon>
        <taxon>Gammaproteobacteria</taxon>
        <taxon>Pseudomonadales</taxon>
        <taxon>Pseudomonadaceae</taxon>
        <taxon>Pseudomonas</taxon>
    </lineage>
</organism>